<name>A0ABQ2NPX0_9BACI</name>
<dbReference type="PANTHER" id="PTHR35342:SF5">
    <property type="entry name" value="TRICARBOXYLIC TRANSPORT PROTEIN"/>
    <property type="match status" value="1"/>
</dbReference>
<keyword evidence="1" id="KW-0812">Transmembrane</keyword>
<keyword evidence="1" id="KW-0472">Membrane</keyword>
<feature type="transmembrane region" description="Helical" evidence="1">
    <location>
        <begin position="12"/>
        <end position="36"/>
    </location>
</feature>
<protein>
    <submittedName>
        <fullName evidence="3">C4-dicarboxylate ABC transporter permease</fullName>
    </submittedName>
</protein>
<keyword evidence="1" id="KW-1133">Transmembrane helix</keyword>
<dbReference type="PANTHER" id="PTHR35342">
    <property type="entry name" value="TRICARBOXYLIC TRANSPORT PROTEIN"/>
    <property type="match status" value="1"/>
</dbReference>
<feature type="transmembrane region" description="Helical" evidence="1">
    <location>
        <begin position="200"/>
        <end position="220"/>
    </location>
</feature>
<feature type="transmembrane region" description="Helical" evidence="1">
    <location>
        <begin position="473"/>
        <end position="493"/>
    </location>
</feature>
<feature type="transmembrane region" description="Helical" evidence="1">
    <location>
        <begin position="167"/>
        <end position="188"/>
    </location>
</feature>
<evidence type="ECO:0000313" key="4">
    <source>
        <dbReference type="Proteomes" id="UP000641206"/>
    </source>
</evidence>
<feature type="transmembrane region" description="Helical" evidence="1">
    <location>
        <begin position="106"/>
        <end position="132"/>
    </location>
</feature>
<feature type="transmembrane region" description="Helical" evidence="1">
    <location>
        <begin position="356"/>
        <end position="377"/>
    </location>
</feature>
<dbReference type="RefSeq" id="WP_188732972.1">
    <property type="nucleotide sequence ID" value="NZ_BMLW01000001.1"/>
</dbReference>
<dbReference type="InterPro" id="IPR002823">
    <property type="entry name" value="DUF112_TM"/>
</dbReference>
<feature type="transmembrane region" description="Helical" evidence="1">
    <location>
        <begin position="144"/>
        <end position="161"/>
    </location>
</feature>
<keyword evidence="4" id="KW-1185">Reference proteome</keyword>
<proteinExistence type="predicted"/>
<evidence type="ECO:0000313" key="3">
    <source>
        <dbReference type="EMBL" id="GGP07865.1"/>
    </source>
</evidence>
<reference evidence="4" key="1">
    <citation type="journal article" date="2019" name="Int. J. Syst. Evol. Microbiol.">
        <title>The Global Catalogue of Microorganisms (GCM) 10K type strain sequencing project: providing services to taxonomists for standard genome sequencing and annotation.</title>
        <authorList>
            <consortium name="The Broad Institute Genomics Platform"/>
            <consortium name="The Broad Institute Genome Sequencing Center for Infectious Disease"/>
            <person name="Wu L."/>
            <person name="Ma J."/>
        </authorList>
    </citation>
    <scope>NUCLEOTIDE SEQUENCE [LARGE SCALE GENOMIC DNA]</scope>
    <source>
        <strain evidence="4">CGMCC 1.7693</strain>
    </source>
</reference>
<feature type="transmembrane region" description="Helical" evidence="1">
    <location>
        <begin position="389"/>
        <end position="407"/>
    </location>
</feature>
<accession>A0ABQ2NPX0</accession>
<evidence type="ECO:0000256" key="1">
    <source>
        <dbReference type="SAM" id="Phobius"/>
    </source>
</evidence>
<gene>
    <name evidence="3" type="ORF">GCM10011346_05810</name>
</gene>
<feature type="transmembrane region" description="Helical" evidence="1">
    <location>
        <begin position="436"/>
        <end position="453"/>
    </location>
</feature>
<comment type="caution">
    <text evidence="3">The sequence shown here is derived from an EMBL/GenBank/DDBJ whole genome shotgun (WGS) entry which is preliminary data.</text>
</comment>
<sequence>MDGFLIGLQELAQLSSILFLLLGVIIGLIVGTLPGMNDNITIAVLIPVTFGMDPQQAIMLLVGIYCATCFGGSFPAILLKIPGTASSVVTTIDGYPMSKKGLAGQALGISTVSSTIGGVISGIVLITLSPFLAAQALKFGPPEYFSLIILGLCTVIGMARGNVIKSMIAVLTGLFIATIGMSPQTGFARFTFQQADLLDGVPLVPLMIGLFGVTAVLELFEVPKVKDVENKTEKVKVGKILPDKKMFKRLTPTMLYSGGLGTIIGILPGAGMIMAVYMAYDHTVRRLKKKVKNFGDGAPEGVAAPEAANNAVVASSMVPLVSLGVPGNSVSALFIGALMIHGLQPGPSLFNNNPEVAYLLIIGFLAAYIFIFPLGLLMAKFLTATILKVPKELLAASIVILCFTGAFAFKNSLFDLWVIIAFGIVGYLFNKFNIPFSALILSVVLGALLESSYQQSMVLSNDSFNIFFTQPISLGLLIAAALFVFYPVFSAIFRRRKNVE</sequence>
<feature type="transmembrane region" description="Helical" evidence="1">
    <location>
        <begin position="413"/>
        <end position="429"/>
    </location>
</feature>
<dbReference type="EMBL" id="BMLW01000001">
    <property type="protein sequence ID" value="GGP07865.1"/>
    <property type="molecule type" value="Genomic_DNA"/>
</dbReference>
<feature type="transmembrane region" description="Helical" evidence="1">
    <location>
        <begin position="320"/>
        <end position="344"/>
    </location>
</feature>
<evidence type="ECO:0000259" key="2">
    <source>
        <dbReference type="Pfam" id="PF01970"/>
    </source>
</evidence>
<dbReference type="Proteomes" id="UP000641206">
    <property type="component" value="Unassembled WGS sequence"/>
</dbReference>
<feature type="transmembrane region" description="Helical" evidence="1">
    <location>
        <begin position="254"/>
        <end position="280"/>
    </location>
</feature>
<feature type="transmembrane region" description="Helical" evidence="1">
    <location>
        <begin position="57"/>
        <end position="78"/>
    </location>
</feature>
<feature type="domain" description="DUF112" evidence="2">
    <location>
        <begin position="17"/>
        <end position="441"/>
    </location>
</feature>
<dbReference type="Pfam" id="PF01970">
    <property type="entry name" value="TctA"/>
    <property type="match status" value="1"/>
</dbReference>
<organism evidence="3 4">
    <name type="scientific">Oceanobacillus neutriphilus</name>
    <dbReference type="NCBI Taxonomy" id="531815"/>
    <lineage>
        <taxon>Bacteria</taxon>
        <taxon>Bacillati</taxon>
        <taxon>Bacillota</taxon>
        <taxon>Bacilli</taxon>
        <taxon>Bacillales</taxon>
        <taxon>Bacillaceae</taxon>
        <taxon>Oceanobacillus</taxon>
    </lineage>
</organism>